<organism evidence="2 3">
    <name type="scientific">Candidatus Phycosocius spiralis</name>
    <dbReference type="NCBI Taxonomy" id="2815099"/>
    <lineage>
        <taxon>Bacteria</taxon>
        <taxon>Pseudomonadati</taxon>
        <taxon>Pseudomonadota</taxon>
        <taxon>Alphaproteobacteria</taxon>
        <taxon>Caulobacterales</taxon>
        <taxon>Caulobacterales incertae sedis</taxon>
        <taxon>Candidatus Phycosocius</taxon>
    </lineage>
</organism>
<comment type="caution">
    <text evidence="2">The sequence shown here is derived from an EMBL/GenBank/DDBJ whole genome shotgun (WGS) entry which is preliminary data.</text>
</comment>
<dbReference type="PANTHER" id="PTHR37421:SF1">
    <property type="entry name" value="UPF0260 PROTEIN YCGN"/>
    <property type="match status" value="1"/>
</dbReference>
<gene>
    <name evidence="2" type="ORF">PsB1_1103</name>
</gene>
<reference evidence="2" key="1">
    <citation type="submission" date="2021-05" db="EMBL/GenBank/DDBJ databases">
        <authorList>
            <person name="Tanabe Y."/>
        </authorList>
    </citation>
    <scope>NUCLEOTIDE SEQUENCE</scope>
    <source>
        <strain evidence="2">BOTRYCO-1</strain>
    </source>
</reference>
<evidence type="ECO:0000256" key="1">
    <source>
        <dbReference type="HAMAP-Rule" id="MF_00676"/>
    </source>
</evidence>
<keyword evidence="3" id="KW-1185">Reference proteome</keyword>
<evidence type="ECO:0000313" key="2">
    <source>
        <dbReference type="EMBL" id="GIU66949.1"/>
    </source>
</evidence>
<dbReference type="Proteomes" id="UP001161064">
    <property type="component" value="Unassembled WGS sequence"/>
</dbReference>
<proteinExistence type="inferred from homology"/>
<dbReference type="NCBIfam" id="NF003507">
    <property type="entry name" value="PRK05170.2-5"/>
    <property type="match status" value="1"/>
</dbReference>
<sequence>MPFWTKLTLAQMNQDQWESLCDGCGKCCLIRLEDDDNGEIHTTDVHCRLFDSATCRCINYPERKKHVPDCIKLTPDKVGQLHWLPRTCAYRLIEEGKPLFDWHPLISGDPNSVHEAGISVANQTINEDKVRLRHLVRHIKVWPGEESD</sequence>
<reference evidence="2" key="2">
    <citation type="journal article" date="2023" name="ISME Commun">
        <title>Characterization of a bloom-associated alphaproteobacterial lineage, 'Candidatus Phycosocius': insights into freshwater algal-bacterial interactions.</title>
        <authorList>
            <person name="Tanabe Y."/>
            <person name="Yamaguchi H."/>
            <person name="Yoshida M."/>
            <person name="Kai A."/>
            <person name="Okazaki Y."/>
        </authorList>
    </citation>
    <scope>NUCLEOTIDE SEQUENCE</scope>
    <source>
        <strain evidence="2">BOTRYCO-1</strain>
    </source>
</reference>
<comment type="similarity">
    <text evidence="1">Belongs to the UPF0260 family.</text>
</comment>
<name>A0ABQ4PVE2_9PROT</name>
<evidence type="ECO:0000313" key="3">
    <source>
        <dbReference type="Proteomes" id="UP001161064"/>
    </source>
</evidence>
<dbReference type="EMBL" id="BPFZ01000005">
    <property type="protein sequence ID" value="GIU66949.1"/>
    <property type="molecule type" value="Genomic_DNA"/>
</dbReference>
<dbReference type="PIRSF" id="PIRSF006173">
    <property type="entry name" value="UCP006173"/>
    <property type="match status" value="1"/>
</dbReference>
<dbReference type="PANTHER" id="PTHR37421">
    <property type="entry name" value="UPF0260 PROTEIN YCGN"/>
    <property type="match status" value="1"/>
</dbReference>
<dbReference type="HAMAP" id="MF_00676">
    <property type="entry name" value="UPF0260"/>
    <property type="match status" value="1"/>
</dbReference>
<dbReference type="InterPro" id="IPR008228">
    <property type="entry name" value="UCP006173"/>
</dbReference>
<dbReference type="InterPro" id="IPR005358">
    <property type="entry name" value="Puta_zinc/iron-chelating_dom"/>
</dbReference>
<dbReference type="Pfam" id="PF03692">
    <property type="entry name" value="CxxCxxCC"/>
    <property type="match status" value="1"/>
</dbReference>
<accession>A0ABQ4PVE2</accession>
<dbReference type="NCBIfam" id="NF003501">
    <property type="entry name" value="PRK05170.1-5"/>
    <property type="match status" value="1"/>
</dbReference>
<protein>
    <recommendedName>
        <fullName evidence="1">UPF0260 protein PsB1_1103</fullName>
    </recommendedName>
</protein>
<dbReference type="RefSeq" id="WP_284359640.1">
    <property type="nucleotide sequence ID" value="NZ_BPFZ01000005.1"/>
</dbReference>